<name>A0ABT5JN52_9SPHN</name>
<sequence length="174" mass="17955">MKFASLILAGVLALAATSAPLAAQDFVAERVVKSVGTADLAAIAGALGHQVLEQGEGDDVVVLAEDPNQIRYVLLGTACDVGEVSGCQGVLMQAQFDLPAGTTYETVARANLDFAALNVWVDFEQKSLGFTRYVVLDQGVTMANLRANIDVLLSLIGEAYPVAAGEALDSGGAA</sequence>
<comment type="caution">
    <text evidence="2">The sequence shown here is derived from an EMBL/GenBank/DDBJ whole genome shotgun (WGS) entry which is preliminary data.</text>
</comment>
<organism evidence="2 3">
    <name type="scientific">Erythrobacter fulvus</name>
    <dbReference type="NCBI Taxonomy" id="2987523"/>
    <lineage>
        <taxon>Bacteria</taxon>
        <taxon>Pseudomonadati</taxon>
        <taxon>Pseudomonadota</taxon>
        <taxon>Alphaproteobacteria</taxon>
        <taxon>Sphingomonadales</taxon>
        <taxon>Erythrobacteraceae</taxon>
        <taxon>Erythrobacter/Porphyrobacter group</taxon>
        <taxon>Erythrobacter</taxon>
    </lineage>
</organism>
<evidence type="ECO:0000313" key="3">
    <source>
        <dbReference type="Proteomes" id="UP001216558"/>
    </source>
</evidence>
<reference evidence="2 3" key="1">
    <citation type="submission" date="2022-10" db="EMBL/GenBank/DDBJ databases">
        <title>Erythrobacter sp. sf7 Genome sequencing.</title>
        <authorList>
            <person name="Park S."/>
        </authorList>
    </citation>
    <scope>NUCLEOTIDE SEQUENCE [LARGE SCALE GENOMIC DNA]</scope>
    <source>
        <strain evidence="3">sf7</strain>
    </source>
</reference>
<protein>
    <submittedName>
        <fullName evidence="2">YbjN domain-containing protein</fullName>
    </submittedName>
</protein>
<feature type="chain" id="PRO_5046980512" evidence="1">
    <location>
        <begin position="24"/>
        <end position="174"/>
    </location>
</feature>
<proteinExistence type="predicted"/>
<dbReference type="InterPro" id="IPR019660">
    <property type="entry name" value="Put_sensory_transdc_reg_YbjN"/>
</dbReference>
<dbReference type="Pfam" id="PF10722">
    <property type="entry name" value="YbjN"/>
    <property type="match status" value="1"/>
</dbReference>
<keyword evidence="3" id="KW-1185">Reference proteome</keyword>
<gene>
    <name evidence="2" type="ORF">OIK40_00110</name>
</gene>
<keyword evidence="1" id="KW-0732">Signal</keyword>
<feature type="signal peptide" evidence="1">
    <location>
        <begin position="1"/>
        <end position="23"/>
    </location>
</feature>
<evidence type="ECO:0000313" key="2">
    <source>
        <dbReference type="EMBL" id="MDC8753042.1"/>
    </source>
</evidence>
<dbReference type="EMBL" id="JAQQXQ010000001">
    <property type="protein sequence ID" value="MDC8753042.1"/>
    <property type="molecule type" value="Genomic_DNA"/>
</dbReference>
<evidence type="ECO:0000256" key="1">
    <source>
        <dbReference type="SAM" id="SignalP"/>
    </source>
</evidence>
<dbReference type="RefSeq" id="WP_273675181.1">
    <property type="nucleotide sequence ID" value="NZ_JAQQXQ010000001.1"/>
</dbReference>
<dbReference type="Proteomes" id="UP001216558">
    <property type="component" value="Unassembled WGS sequence"/>
</dbReference>
<accession>A0ABT5JN52</accession>